<sequence length="373" mass="42387">MVSKLSFKGDKKGNKKSRKHKIDDQVPEDDTGNKRLQSESGMNKVDNGESQVMIRVNNESVPLNSINQEEFETGWTVCTDVSELTSGSIVICFEREGDSSTEGNKSIGILNYDTKDRESSLQISGKDRFDIIKDSLTINKNDYDIIDCHSDLTKIEPNSKDQLFLPISIDKLISDNLSGGHNNVTDKSMKRVIIKNDQGYYLSYDRDSVGVNSCLKFDSKVVTSNQIFNFQIKYKNSNGERSGGEEGYYFHISVGDIKNKDKLIITGDSIKVIRDQDDLLNDLNEYLVKIKTINCNSYNKLKKELKEVKDNKDMIFDNSKDNELLNDKIRELINDGYKINNKILKDLKNSIKIGNLNEFLVEFKAKNKSDSMC</sequence>
<reference evidence="2" key="1">
    <citation type="submission" date="2023-04" db="EMBL/GenBank/DDBJ databases">
        <title>Candida boidinii NBRC 10035.</title>
        <authorList>
            <person name="Ichikawa N."/>
            <person name="Sato H."/>
            <person name="Tonouchi N."/>
        </authorList>
    </citation>
    <scope>NUCLEOTIDE SEQUENCE</scope>
    <source>
        <strain evidence="2">NBRC 10035</strain>
    </source>
</reference>
<name>A0A9W6SUP9_CANBO</name>
<evidence type="ECO:0000313" key="3">
    <source>
        <dbReference type="Proteomes" id="UP001165120"/>
    </source>
</evidence>
<accession>A0A9W6SUP9</accession>
<evidence type="ECO:0000313" key="2">
    <source>
        <dbReference type="EMBL" id="GME67564.1"/>
    </source>
</evidence>
<gene>
    <name evidence="2" type="ORF">Cboi02_000096200</name>
</gene>
<dbReference type="Proteomes" id="UP001165120">
    <property type="component" value="Unassembled WGS sequence"/>
</dbReference>
<organism evidence="2 3">
    <name type="scientific">Candida boidinii</name>
    <name type="common">Yeast</name>
    <dbReference type="NCBI Taxonomy" id="5477"/>
    <lineage>
        <taxon>Eukaryota</taxon>
        <taxon>Fungi</taxon>
        <taxon>Dikarya</taxon>
        <taxon>Ascomycota</taxon>
        <taxon>Saccharomycotina</taxon>
        <taxon>Pichiomycetes</taxon>
        <taxon>Pichiales</taxon>
        <taxon>Pichiaceae</taxon>
        <taxon>Ogataea</taxon>
        <taxon>Ogataea/Candida clade</taxon>
    </lineage>
</organism>
<comment type="caution">
    <text evidence="2">The sequence shown here is derived from an EMBL/GenBank/DDBJ whole genome shotgun (WGS) entry which is preliminary data.</text>
</comment>
<feature type="region of interest" description="Disordered" evidence="1">
    <location>
        <begin position="1"/>
        <end position="49"/>
    </location>
</feature>
<protein>
    <submittedName>
        <fullName evidence="2">Unnamed protein product</fullName>
    </submittedName>
</protein>
<dbReference type="EMBL" id="BSXN01000199">
    <property type="protein sequence ID" value="GME67564.1"/>
    <property type="molecule type" value="Genomic_DNA"/>
</dbReference>
<proteinExistence type="predicted"/>
<evidence type="ECO:0000256" key="1">
    <source>
        <dbReference type="SAM" id="MobiDB-lite"/>
    </source>
</evidence>
<dbReference type="AlphaFoldDB" id="A0A9W6SUP9"/>
<keyword evidence="3" id="KW-1185">Reference proteome</keyword>